<dbReference type="GO" id="GO:0004382">
    <property type="term" value="F:GDP phosphatase activity"/>
    <property type="evidence" value="ECO:0007669"/>
    <property type="project" value="TreeGrafter"/>
</dbReference>
<accession>A0AAN8II25</accession>
<gene>
    <name evidence="8" type="ORF">GCK32_009662</name>
</gene>
<keyword evidence="2 6" id="KW-0479">Metal-binding</keyword>
<dbReference type="Pfam" id="PF06079">
    <property type="entry name" value="Apyrase"/>
    <property type="match status" value="2"/>
</dbReference>
<comment type="cofactor">
    <cofactor evidence="1 6">
        <name>Ca(2+)</name>
        <dbReference type="ChEBI" id="CHEBI:29108"/>
    </cofactor>
</comment>
<feature type="binding site" evidence="6">
    <location>
        <position position="206"/>
    </location>
    <ligand>
        <name>Ca(2+)</name>
        <dbReference type="ChEBI" id="CHEBI:29108"/>
    </ligand>
</feature>
<dbReference type="GO" id="GO:0030166">
    <property type="term" value="P:proteoglycan biosynthetic process"/>
    <property type="evidence" value="ECO:0007669"/>
    <property type="project" value="TreeGrafter"/>
</dbReference>
<feature type="chain" id="PRO_5042908146" evidence="7">
    <location>
        <begin position="16"/>
        <end position="221"/>
    </location>
</feature>
<protein>
    <submittedName>
        <fullName evidence="8">Uncharacterized protein</fullName>
    </submittedName>
</protein>
<dbReference type="PANTHER" id="PTHR13023:SF3">
    <property type="entry name" value="SOLUBLE CALCIUM-ACTIVATED NUCLEOTIDASE 1"/>
    <property type="match status" value="1"/>
</dbReference>
<reference evidence="8 9" key="1">
    <citation type="submission" date="2019-10" db="EMBL/GenBank/DDBJ databases">
        <title>Assembly and Annotation for the nematode Trichostrongylus colubriformis.</title>
        <authorList>
            <person name="Martin J."/>
        </authorList>
    </citation>
    <scope>NUCLEOTIDE SEQUENCE [LARGE SCALE GENOMIC DNA]</scope>
    <source>
        <strain evidence="8">G859</strain>
        <tissue evidence="8">Whole worm</tissue>
    </source>
</reference>
<evidence type="ECO:0000313" key="9">
    <source>
        <dbReference type="Proteomes" id="UP001331761"/>
    </source>
</evidence>
<keyword evidence="3" id="KW-0378">Hydrolase</keyword>
<dbReference type="GO" id="GO:0005509">
    <property type="term" value="F:calcium ion binding"/>
    <property type="evidence" value="ECO:0007669"/>
    <property type="project" value="InterPro"/>
</dbReference>
<feature type="binding site" evidence="6">
    <location>
        <position position="153"/>
    </location>
    <ligand>
        <name>Ca(2+)</name>
        <dbReference type="ChEBI" id="CHEBI:29108"/>
    </ligand>
</feature>
<comment type="similarity">
    <text evidence="5">Belongs to the apyrase family.</text>
</comment>
<proteinExistence type="inferred from homology"/>
<name>A0AAN8II25_TRICO</name>
<feature type="signal peptide" evidence="7">
    <location>
        <begin position="1"/>
        <end position="15"/>
    </location>
</feature>
<dbReference type="Proteomes" id="UP001331761">
    <property type="component" value="Unassembled WGS sequence"/>
</dbReference>
<evidence type="ECO:0000256" key="1">
    <source>
        <dbReference type="ARBA" id="ARBA00001913"/>
    </source>
</evidence>
<keyword evidence="4 6" id="KW-0106">Calcium</keyword>
<dbReference type="InterPro" id="IPR009283">
    <property type="entry name" value="Apyrase"/>
</dbReference>
<comment type="caution">
    <text evidence="8">The sequence shown here is derived from an EMBL/GenBank/DDBJ whole genome shotgun (WGS) entry which is preliminary data.</text>
</comment>
<organism evidence="8 9">
    <name type="scientific">Trichostrongylus colubriformis</name>
    <name type="common">Black scour worm</name>
    <dbReference type="NCBI Taxonomy" id="6319"/>
    <lineage>
        <taxon>Eukaryota</taxon>
        <taxon>Metazoa</taxon>
        <taxon>Ecdysozoa</taxon>
        <taxon>Nematoda</taxon>
        <taxon>Chromadorea</taxon>
        <taxon>Rhabditida</taxon>
        <taxon>Rhabditina</taxon>
        <taxon>Rhabditomorpha</taxon>
        <taxon>Strongyloidea</taxon>
        <taxon>Trichostrongylidae</taxon>
        <taxon>Trichostrongylus</taxon>
    </lineage>
</organism>
<dbReference type="AlphaFoldDB" id="A0AAN8II25"/>
<dbReference type="PANTHER" id="PTHR13023">
    <property type="entry name" value="APYRASE"/>
    <property type="match status" value="1"/>
</dbReference>
<evidence type="ECO:0000256" key="2">
    <source>
        <dbReference type="ARBA" id="ARBA00022723"/>
    </source>
</evidence>
<evidence type="ECO:0000256" key="7">
    <source>
        <dbReference type="SAM" id="SignalP"/>
    </source>
</evidence>
<keyword evidence="9" id="KW-1185">Reference proteome</keyword>
<evidence type="ECO:0000256" key="4">
    <source>
        <dbReference type="ARBA" id="ARBA00022837"/>
    </source>
</evidence>
<evidence type="ECO:0000313" key="8">
    <source>
        <dbReference type="EMBL" id="KAK5971133.1"/>
    </source>
</evidence>
<dbReference type="Gene3D" id="2.120.10.100">
    <property type="entry name" value="Apyrase"/>
    <property type="match status" value="2"/>
</dbReference>
<evidence type="ECO:0000256" key="5">
    <source>
        <dbReference type="ARBA" id="ARBA00025738"/>
    </source>
</evidence>
<dbReference type="EMBL" id="WIXE01018190">
    <property type="protein sequence ID" value="KAK5971133.1"/>
    <property type="molecule type" value="Genomic_DNA"/>
</dbReference>
<evidence type="ECO:0000256" key="3">
    <source>
        <dbReference type="ARBA" id="ARBA00022801"/>
    </source>
</evidence>
<feature type="binding site" evidence="6">
    <location>
        <position position="66"/>
    </location>
    <ligand>
        <name>Ca(2+)</name>
        <dbReference type="ChEBI" id="CHEBI:29108"/>
    </ligand>
</feature>
<dbReference type="GO" id="GO:0045134">
    <property type="term" value="F:UDP phosphatase activity"/>
    <property type="evidence" value="ECO:0007669"/>
    <property type="project" value="TreeGrafter"/>
</dbReference>
<keyword evidence="7" id="KW-0732">Signal</keyword>
<dbReference type="SUPFAM" id="SSF101887">
    <property type="entry name" value="Apyrase"/>
    <property type="match status" value="1"/>
</dbReference>
<feature type="binding site" evidence="6">
    <location>
        <position position="135"/>
    </location>
    <ligand>
        <name>Ca(2+)</name>
        <dbReference type="ChEBI" id="CHEBI:29108"/>
    </ligand>
</feature>
<dbReference type="InterPro" id="IPR036258">
    <property type="entry name" value="Apyrase_sf"/>
</dbReference>
<evidence type="ECO:0000256" key="6">
    <source>
        <dbReference type="PIRSR" id="PIRSR609283-1"/>
    </source>
</evidence>
<sequence>MVRLGILFCIASTTAFPLIPSAFEDDRSKNLLLPFGIIGDVDALSKQGNIWYSPMTIGTLSLDEGEWLTVKDGFLYCGGQGREEATATGEFISDYSLYVKRISKNGVVESGSWAKQFIALRAAIQIRFPGYLIHEAVQCAVMIGHEVHDRGFSAFQFVPGTKDTVIAAVKSQELLRQPFASFIMVFTIDGRIILDETRVPGYIKYEGIEFLSDEHFKSFVG</sequence>